<dbReference type="EMBL" id="QBIU01000002">
    <property type="protein sequence ID" value="MWV70337.1"/>
    <property type="molecule type" value="Genomic_DNA"/>
</dbReference>
<dbReference type="RefSeq" id="WP_034572103.1">
    <property type="nucleotide sequence ID" value="NZ_JRMP02000003.1"/>
</dbReference>
<evidence type="ECO:0000313" key="2">
    <source>
        <dbReference type="EMBL" id="TLD95285.1"/>
    </source>
</evidence>
<sequence>MLSLESSFNDYALALQNADSSGIYTTLNNINKLFGKELKIKDLEDVKTILQNENRTGLLKW</sequence>
<accession>A0A347VQ07</accession>
<reference evidence="1 4" key="4">
    <citation type="submission" date="2019-12" db="EMBL/GenBank/DDBJ databases">
        <title>Multi-Generational Helicobacter saguini Isolates.</title>
        <authorList>
            <person name="Mannion A."/>
            <person name="Shen Z."/>
            <person name="Fox J.G."/>
        </authorList>
    </citation>
    <scope>NUCLEOTIDE SEQUENCE [LARGE SCALE GENOMIC DNA]</scope>
    <source>
        <strain evidence="1">16-048</strain>
        <strain evidence="4">16-048 (F4)</strain>
    </source>
</reference>
<reference evidence="2" key="3">
    <citation type="submission" date="2018-04" db="EMBL/GenBank/DDBJ databases">
        <authorList>
            <person name="Sheh A."/>
            <person name="Shen Z."/>
            <person name="Mannion A.J."/>
            <person name="Fox J.G."/>
        </authorList>
    </citation>
    <scope>NUCLEOTIDE SEQUENCE</scope>
    <source>
        <strain evidence="2">MIT 97-6194</strain>
    </source>
</reference>
<evidence type="ECO:0000313" key="3">
    <source>
        <dbReference type="Proteomes" id="UP000029714"/>
    </source>
</evidence>
<dbReference type="OrthoDB" id="5353695at2"/>
<proteinExistence type="predicted"/>
<comment type="caution">
    <text evidence="2">The sequence shown here is derived from an EMBL/GenBank/DDBJ whole genome shotgun (WGS) entry which is preliminary data.</text>
</comment>
<dbReference type="EMBL" id="JRMP02000003">
    <property type="protein sequence ID" value="TLD95285.1"/>
    <property type="molecule type" value="Genomic_DNA"/>
</dbReference>
<dbReference type="AlphaFoldDB" id="A0A347VQ07"/>
<dbReference type="Proteomes" id="UP000029714">
    <property type="component" value="Unassembled WGS sequence"/>
</dbReference>
<gene>
    <name evidence="1" type="ORF">DCO61_10085</name>
    <name evidence="2" type="ORF">LS64_002735</name>
</gene>
<evidence type="ECO:0000313" key="1">
    <source>
        <dbReference type="EMBL" id="MWV70337.1"/>
    </source>
</evidence>
<evidence type="ECO:0000313" key="4">
    <source>
        <dbReference type="Proteomes" id="UP000477070"/>
    </source>
</evidence>
<protein>
    <submittedName>
        <fullName evidence="2">Uncharacterized protein</fullName>
    </submittedName>
</protein>
<name>A0A347VQ07_9HELI</name>
<keyword evidence="3" id="KW-1185">Reference proteome</keyword>
<dbReference type="Proteomes" id="UP000477070">
    <property type="component" value="Unassembled WGS sequence"/>
</dbReference>
<organism evidence="2 3">
    <name type="scientific">Helicobacter saguini</name>
    <dbReference type="NCBI Taxonomy" id="1548018"/>
    <lineage>
        <taxon>Bacteria</taxon>
        <taxon>Pseudomonadati</taxon>
        <taxon>Campylobacterota</taxon>
        <taxon>Epsilonproteobacteria</taxon>
        <taxon>Campylobacterales</taxon>
        <taxon>Helicobacteraceae</taxon>
        <taxon>Helicobacter</taxon>
    </lineage>
</organism>
<reference evidence="2 3" key="1">
    <citation type="journal article" date="2014" name="Genome Announc.">
        <title>Draft genome sequences of eight enterohepatic helicobacter species isolated from both laboratory and wild rodents.</title>
        <authorList>
            <person name="Sheh A."/>
            <person name="Shen Z."/>
            <person name="Fox J.G."/>
        </authorList>
    </citation>
    <scope>NUCLEOTIDE SEQUENCE [LARGE SCALE GENOMIC DNA]</scope>
    <source>
        <strain evidence="2 3">MIT 97-6194</strain>
    </source>
</reference>
<reference evidence="2 3" key="2">
    <citation type="journal article" date="2016" name="Infect. Immun.">
        <title>Helicobacter saguini, a Novel Helicobacter Isolated from Cotton-Top Tamarins with Ulcerative Colitis, Has Proinflammatory Properties and Induces Typhlocolitis and Dysplasia in Gnotobiotic IL-10-/- Mice.</title>
        <authorList>
            <person name="Shen Z."/>
            <person name="Mannion A."/>
            <person name="Whary M.T."/>
            <person name="Muthupalani S."/>
            <person name="Sheh A."/>
            <person name="Feng Y."/>
            <person name="Gong G."/>
            <person name="Vandamme P."/>
            <person name="Holcombe H.R."/>
            <person name="Paster B.J."/>
            <person name="Fox J.G."/>
        </authorList>
    </citation>
    <scope>NUCLEOTIDE SEQUENCE [LARGE SCALE GENOMIC DNA]</scope>
    <source>
        <strain evidence="2 3">MIT 97-6194</strain>
    </source>
</reference>